<sequence length="229" mass="27517">MNKQIIEKNEDIRIIMYKEGEILIFSDDLILVKNFKQDVLYLYKTYFVDNFKNLYKIIEDNPVKICQLKKRVSKIVEYNNNIFILDVFGDVYKLEEDKLIFIFGSLCSIKDIHIFNDKFYILDKYQRLRICQQDGKILNYEFGIKENLITTLDNKIKYMRDNDLEHEKIKNNIIFENYKIFIGEKFLHIFDSQKYQKISNNIEYGNINFGTNGLCYGLENEKLILLTKK</sequence>
<dbReference type="GeneID" id="90542811"/>
<name>A0AAX4JG94_9MICR</name>
<dbReference type="Proteomes" id="UP001334084">
    <property type="component" value="Chromosome 11"/>
</dbReference>
<evidence type="ECO:0000313" key="2">
    <source>
        <dbReference type="Proteomes" id="UP001334084"/>
    </source>
</evidence>
<keyword evidence="2" id="KW-1185">Reference proteome</keyword>
<organism evidence="1 2">
    <name type="scientific">Vairimorpha necatrix</name>
    <dbReference type="NCBI Taxonomy" id="6039"/>
    <lineage>
        <taxon>Eukaryota</taxon>
        <taxon>Fungi</taxon>
        <taxon>Fungi incertae sedis</taxon>
        <taxon>Microsporidia</taxon>
        <taxon>Nosematidae</taxon>
        <taxon>Vairimorpha</taxon>
    </lineage>
</organism>
<accession>A0AAX4JG94</accession>
<dbReference type="AlphaFoldDB" id="A0AAX4JG94"/>
<dbReference type="RefSeq" id="XP_065331119.1">
    <property type="nucleotide sequence ID" value="XM_065475047.1"/>
</dbReference>
<proteinExistence type="predicted"/>
<gene>
    <name evidence="1" type="ORF">VNE69_11137</name>
</gene>
<dbReference type="EMBL" id="CP142736">
    <property type="protein sequence ID" value="WUR04974.1"/>
    <property type="molecule type" value="Genomic_DNA"/>
</dbReference>
<dbReference type="KEGG" id="vnx:VNE69_11137"/>
<evidence type="ECO:0000313" key="1">
    <source>
        <dbReference type="EMBL" id="WUR04974.1"/>
    </source>
</evidence>
<protein>
    <submittedName>
        <fullName evidence="1">WD40 repeat domain-containing protein</fullName>
    </submittedName>
</protein>
<reference evidence="1" key="1">
    <citation type="journal article" date="2024" name="BMC Genomics">
        <title>Functional annotation of a divergent genome using sequence and structure-based similarity.</title>
        <authorList>
            <person name="Svedberg D."/>
            <person name="Winiger R.R."/>
            <person name="Berg A."/>
            <person name="Sharma H."/>
            <person name="Tellgren-Roth C."/>
            <person name="Debrunner-Vossbrinck B.A."/>
            <person name="Vossbrinck C.R."/>
            <person name="Barandun J."/>
        </authorList>
    </citation>
    <scope>NUCLEOTIDE SEQUENCE</scope>
    <source>
        <strain evidence="1">Illinois isolate</strain>
    </source>
</reference>